<dbReference type="Proteomes" id="UP000620046">
    <property type="component" value="Unassembled WGS sequence"/>
</dbReference>
<proteinExistence type="inferred from homology"/>
<feature type="domain" description="Stability determinant" evidence="3">
    <location>
        <begin position="57"/>
        <end position="86"/>
    </location>
</feature>
<name>A0ABQ1GN34_9GAMM</name>
<dbReference type="Pfam" id="PF21217">
    <property type="entry name" value="PaaA2"/>
    <property type="match status" value="1"/>
</dbReference>
<dbReference type="NCBIfam" id="TIGR02384">
    <property type="entry name" value="RelB_DinJ"/>
    <property type="match status" value="1"/>
</dbReference>
<dbReference type="InterPro" id="IPR013321">
    <property type="entry name" value="Arc_rbn_hlx_hlx"/>
</dbReference>
<dbReference type="RefSeq" id="WP_188797063.1">
    <property type="nucleotide sequence ID" value="NZ_BMJA01000004.1"/>
</dbReference>
<dbReference type="PANTHER" id="PTHR38781">
    <property type="entry name" value="ANTITOXIN DINJ-RELATED"/>
    <property type="match status" value="1"/>
</dbReference>
<evidence type="ECO:0000313" key="5">
    <source>
        <dbReference type="Proteomes" id="UP000620046"/>
    </source>
</evidence>
<protein>
    <recommendedName>
        <fullName evidence="3">Stability determinant domain-containing protein</fullName>
    </recommendedName>
</protein>
<dbReference type="InterPro" id="IPR048851">
    <property type="entry name" value="PaaA2_dom"/>
</dbReference>
<dbReference type="Gene3D" id="1.10.1220.10">
    <property type="entry name" value="Met repressor-like"/>
    <property type="match status" value="1"/>
</dbReference>
<evidence type="ECO:0000259" key="3">
    <source>
        <dbReference type="Pfam" id="PF21217"/>
    </source>
</evidence>
<dbReference type="EMBL" id="BMJA01000004">
    <property type="protein sequence ID" value="GGA46796.1"/>
    <property type="molecule type" value="Genomic_DNA"/>
</dbReference>
<evidence type="ECO:0000256" key="2">
    <source>
        <dbReference type="ARBA" id="ARBA00022649"/>
    </source>
</evidence>
<keyword evidence="2" id="KW-1277">Toxin-antitoxin system</keyword>
<reference evidence="5" key="1">
    <citation type="journal article" date="2019" name="Int. J. Syst. Evol. Microbiol.">
        <title>The Global Catalogue of Microorganisms (GCM) 10K type strain sequencing project: providing services to taxonomists for standard genome sequencing and annotation.</title>
        <authorList>
            <consortium name="The Broad Institute Genomics Platform"/>
            <consortium name="The Broad Institute Genome Sequencing Center for Infectious Disease"/>
            <person name="Wu L."/>
            <person name="Ma J."/>
        </authorList>
    </citation>
    <scope>NUCLEOTIDE SEQUENCE [LARGE SCALE GENOMIC DNA]</scope>
    <source>
        <strain evidence="5">CGMCC 1.15439</strain>
    </source>
</reference>
<organism evidence="4 5">
    <name type="scientific">Dyella nitratireducens</name>
    <dbReference type="NCBI Taxonomy" id="1849580"/>
    <lineage>
        <taxon>Bacteria</taxon>
        <taxon>Pseudomonadati</taxon>
        <taxon>Pseudomonadota</taxon>
        <taxon>Gammaproteobacteria</taxon>
        <taxon>Lysobacterales</taxon>
        <taxon>Rhodanobacteraceae</taxon>
        <taxon>Dyella</taxon>
    </lineage>
</organism>
<dbReference type="InterPro" id="IPR007337">
    <property type="entry name" value="RelB/DinJ"/>
</dbReference>
<dbReference type="PANTHER" id="PTHR38781:SF1">
    <property type="entry name" value="ANTITOXIN DINJ-RELATED"/>
    <property type="match status" value="1"/>
</dbReference>
<accession>A0ABQ1GN34</accession>
<comment type="caution">
    <text evidence="4">The sequence shown here is derived from an EMBL/GenBank/DDBJ whole genome shotgun (WGS) entry which is preliminary data.</text>
</comment>
<evidence type="ECO:0000256" key="1">
    <source>
        <dbReference type="ARBA" id="ARBA00010562"/>
    </source>
</evidence>
<sequence length="99" mass="11125">MATHTSMLHVRIDDDLKNAATEKLASFGLTISDAVRILLTRVVKEGALPAALTADQEAYDLWFREKVQEALADSRPAHTHKRVMDEAQALIDRKRRARS</sequence>
<dbReference type="Pfam" id="PF04221">
    <property type="entry name" value="RelB"/>
    <property type="match status" value="1"/>
</dbReference>
<comment type="similarity">
    <text evidence="1">Belongs to the RelB/DinJ antitoxin family.</text>
</comment>
<evidence type="ECO:0000313" key="4">
    <source>
        <dbReference type="EMBL" id="GGA46796.1"/>
    </source>
</evidence>
<gene>
    <name evidence="4" type="ORF">GCM10010981_39960</name>
</gene>
<keyword evidence="5" id="KW-1185">Reference proteome</keyword>
<dbReference type="Gene3D" id="6.20.450.20">
    <property type="match status" value="1"/>
</dbReference>